<dbReference type="InterPro" id="IPR043502">
    <property type="entry name" value="DNA/RNA_pol_sf"/>
</dbReference>
<evidence type="ECO:0000256" key="2">
    <source>
        <dbReference type="SAM" id="MobiDB-lite"/>
    </source>
</evidence>
<dbReference type="GO" id="GO:0015074">
    <property type="term" value="P:DNA integration"/>
    <property type="evidence" value="ECO:0007669"/>
    <property type="project" value="InterPro"/>
</dbReference>
<gene>
    <name evidence="5" type="ORF">RF55_12823</name>
</gene>
<evidence type="ECO:0000259" key="3">
    <source>
        <dbReference type="PROSITE" id="PS50175"/>
    </source>
</evidence>
<dbReference type="STRING" id="67767.A0A0J7N536"/>
<dbReference type="EMBL" id="LBMM01009898">
    <property type="protein sequence ID" value="KMQ87805.1"/>
    <property type="molecule type" value="Genomic_DNA"/>
</dbReference>
<dbReference type="Gene3D" id="1.10.340.70">
    <property type="match status" value="1"/>
</dbReference>
<dbReference type="InterPro" id="IPR001995">
    <property type="entry name" value="Peptidase_A2_cat"/>
</dbReference>
<dbReference type="InterPro" id="IPR040676">
    <property type="entry name" value="DUF5641"/>
</dbReference>
<dbReference type="GO" id="GO:0003676">
    <property type="term" value="F:nucleic acid binding"/>
    <property type="evidence" value="ECO:0007669"/>
    <property type="project" value="InterPro"/>
</dbReference>
<dbReference type="CDD" id="cd01644">
    <property type="entry name" value="RT_pepA17"/>
    <property type="match status" value="1"/>
</dbReference>
<dbReference type="CDD" id="cd00303">
    <property type="entry name" value="retropepsin_like"/>
    <property type="match status" value="1"/>
</dbReference>
<dbReference type="InterPro" id="IPR001584">
    <property type="entry name" value="Integrase_cat-core"/>
</dbReference>
<dbReference type="PROSITE" id="PS50175">
    <property type="entry name" value="ASP_PROT_RETROV"/>
    <property type="match status" value="1"/>
</dbReference>
<dbReference type="Proteomes" id="UP000036403">
    <property type="component" value="Unassembled WGS sequence"/>
</dbReference>
<dbReference type="GO" id="GO:0004190">
    <property type="term" value="F:aspartic-type endopeptidase activity"/>
    <property type="evidence" value="ECO:0007669"/>
    <property type="project" value="InterPro"/>
</dbReference>
<dbReference type="GO" id="GO:0042575">
    <property type="term" value="C:DNA polymerase complex"/>
    <property type="evidence" value="ECO:0007669"/>
    <property type="project" value="UniProtKB-ARBA"/>
</dbReference>
<dbReference type="InterPro" id="IPR008042">
    <property type="entry name" value="Retrotrans_Pao"/>
</dbReference>
<name>A0A0J7N536_LASNI</name>
<dbReference type="Pfam" id="PF18701">
    <property type="entry name" value="DUF5641"/>
    <property type="match status" value="1"/>
</dbReference>
<dbReference type="Pfam" id="PF17921">
    <property type="entry name" value="Integrase_H2C2"/>
    <property type="match status" value="1"/>
</dbReference>
<dbReference type="InterPro" id="IPR021109">
    <property type="entry name" value="Peptidase_aspartic_dom_sf"/>
</dbReference>
<dbReference type="InterPro" id="IPR012337">
    <property type="entry name" value="RNaseH-like_sf"/>
</dbReference>
<dbReference type="GO" id="GO:0071897">
    <property type="term" value="P:DNA biosynthetic process"/>
    <property type="evidence" value="ECO:0007669"/>
    <property type="project" value="UniProtKB-ARBA"/>
</dbReference>
<dbReference type="InterPro" id="IPR005312">
    <property type="entry name" value="DUF1759"/>
</dbReference>
<dbReference type="GO" id="GO:0006508">
    <property type="term" value="P:proteolysis"/>
    <property type="evidence" value="ECO:0007669"/>
    <property type="project" value="InterPro"/>
</dbReference>
<evidence type="ECO:0000313" key="5">
    <source>
        <dbReference type="EMBL" id="KMQ87805.1"/>
    </source>
</evidence>
<dbReference type="Pfam" id="PF05380">
    <property type="entry name" value="Peptidase_A17"/>
    <property type="match status" value="1"/>
</dbReference>
<organism evidence="5 6">
    <name type="scientific">Lasius niger</name>
    <name type="common">Black garden ant</name>
    <dbReference type="NCBI Taxonomy" id="67767"/>
    <lineage>
        <taxon>Eukaryota</taxon>
        <taxon>Metazoa</taxon>
        <taxon>Ecdysozoa</taxon>
        <taxon>Arthropoda</taxon>
        <taxon>Hexapoda</taxon>
        <taxon>Insecta</taxon>
        <taxon>Pterygota</taxon>
        <taxon>Neoptera</taxon>
        <taxon>Endopterygota</taxon>
        <taxon>Hymenoptera</taxon>
        <taxon>Apocrita</taxon>
        <taxon>Aculeata</taxon>
        <taxon>Formicoidea</taxon>
        <taxon>Formicidae</taxon>
        <taxon>Formicinae</taxon>
        <taxon>Lasius</taxon>
        <taxon>Lasius</taxon>
    </lineage>
</organism>
<evidence type="ECO:0000313" key="6">
    <source>
        <dbReference type="Proteomes" id="UP000036403"/>
    </source>
</evidence>
<dbReference type="OrthoDB" id="7550194at2759"/>
<evidence type="ECO:0000256" key="1">
    <source>
        <dbReference type="ARBA" id="ARBA00022801"/>
    </source>
</evidence>
<dbReference type="PANTHER" id="PTHR47331">
    <property type="entry name" value="PHD-TYPE DOMAIN-CONTAINING PROTEIN"/>
    <property type="match status" value="1"/>
</dbReference>
<dbReference type="Gene3D" id="3.10.10.10">
    <property type="entry name" value="HIV Type 1 Reverse Transcriptase, subunit A, domain 1"/>
    <property type="match status" value="1"/>
</dbReference>
<feature type="domain" description="Peptidase A2" evidence="3">
    <location>
        <begin position="443"/>
        <end position="535"/>
    </location>
</feature>
<dbReference type="PaxDb" id="67767-A0A0J7N536"/>
<dbReference type="Gene3D" id="2.40.70.10">
    <property type="entry name" value="Acid Proteases"/>
    <property type="match status" value="1"/>
</dbReference>
<sequence length="1713" mass="191556">MEALVAAQRELHGRIARSYENLRKVGTAKMSVALVKSALVNLESKWLKFEEQHERLLLEFSEEVADDEYSTADFVSTVELAYLEQRAKLMELEQALTEATAGAEQRSIRVETTASRRVLPRIQLPQFSGKFEDWPSFRDLFLSIVVEETSLSKVEKMHYLKTCVKGDAEQLIRSLPSTEENFERAWATLSEHFENKRLLVRSYLAAFTALPKMKSDSAADLRRIFHGVVTTVGALEGIGRPIASGTDLFVHLVIELLDTKTRREWENSLGKSSEPPSYEDLREFLQEQLMTQEVLRAVSGESGKSAEKSGRAARSNHVKSRGPDSSRSCPLCKKEHFMAFCDQYKRKSAQERREAVATHQRCWNCLGRHMLGECSSNKVCTKCSERHHSSLHEAFAAVALPAPGSSASPTVHVAKRPLAECTSVLLATARVLVVDRRGMRHPVRVLVDPGSETSLIAESLAQRLRLPRTPTSVTIFGVGGVQAGFSRGRVAVNLSARTGSFSLTVSSLVMPRLSAYSGVAETGAVSWPHVEGLDLADPDFLARDPVELLLGADAYAHIVLPDLRRGGTLEPIAQHTRLGWILLGAVGAGHVASVSSMQCSTTEDLASLVRRFWEWEEPPSIALPLSAEDQECEDFFSRTLKRLSDGRYQVRLPLRSELPDLAFTRRAASRLLEVMSRRFERDSEFGDRYRAFMADYLALGHMAPVPAAPSNTGSRACYLPHHGVLRGSGVDAKIRVVFNGSARGAAGVSLNDSVLTGPNLLPALADVVTRWRRHRYVFVADVEKMYRQIAVHPDDRSLQRILWKEKLQVSEYELSTVTYGLACAPYLAMRTLLQLASDEENRFPLGAAVLRQDIYMDDILTGASTLDSSRQLREQVASLCMAGGFPLKKWAANHRDLLADVPLEHRLQSSSDALLPTDEHSVLGLRWCPTTDNFALTVRKPESAPPTRRSMLSQTARLFDPLGWLAPIVIRAKIIIQATWIQRLDWDAPLASEETAAWLKLEEELPLLEGVQVPRWFRGDASADALEIHGFSDASERAYAAVIYLRTTGDEEPLISLVLAKTKVAPVKRVSLPRLELCAAALLSKLAEHVRVVLGLTPSAVHLWSDSTVTLSWIRGHPAKWTTFVANRVAEIQRTNQEARWRHVPGRDNPADCASRGVSPRELLDHPLWWRGPGFLKEEATDWPTDSGLPDHVDIPERRSPRCLATAETREPEELTRFSSLRRLLRVTSWIWRWRDRRSADSNGRAARTLDPAELDAALSRWIRVSQSVAFRLELEDAHAGRPVSGRSALRSLTPIVDDEGILRVGGRIRHALLDGDQRHPIILPADSHLTHLIVDANHRRTLHGGAQATLASIRQRYWVLRGRQLVRRFIHRCLPCVRWRAACPQPRMGDLPRARVTPSRPFEHTGVDFAGPIWLRTTKGRGHKAYKAFLAVFVCFSTRAVHLEAVSDYTAEAFLAAFRRFISRRGMCRAVYSDCGTNFVGADTQLRALFKAAGPEVSQIVGRLADDGIRWIFNPPAAPHFGGLWEAAVKALKHHLRRTIGETRLTFEEITTFLAEVEACLNSRPLRPLTDDPEDLGALTPGHFLIGGPLNAIPEPSLVEVPVNRLTRWRLLQQMRDHLWARWSREYLQQLTPRPKWWATRGNLKDGQLCLLRNETTPPCRWPLARIVRLHPGEDGQVRVVDVRTSGGEFTRPVVKVVPLPTTDSVDPVSQS</sequence>
<accession>A0A0J7N536</accession>
<dbReference type="PANTHER" id="PTHR47331:SF5">
    <property type="entry name" value="RIBONUCLEASE H"/>
    <property type="match status" value="1"/>
</dbReference>
<dbReference type="SUPFAM" id="SSF53098">
    <property type="entry name" value="Ribonuclease H-like"/>
    <property type="match status" value="1"/>
</dbReference>
<dbReference type="Gene3D" id="3.30.70.270">
    <property type="match status" value="1"/>
</dbReference>
<proteinExistence type="predicted"/>
<dbReference type="Gene3D" id="3.30.420.10">
    <property type="entry name" value="Ribonuclease H-like superfamily/Ribonuclease H"/>
    <property type="match status" value="1"/>
</dbReference>
<protein>
    <submittedName>
        <fullName evidence="5">Bel12-ag transposon polyprotein</fullName>
    </submittedName>
</protein>
<feature type="domain" description="Integrase catalytic" evidence="4">
    <location>
        <begin position="1398"/>
        <end position="1590"/>
    </location>
</feature>
<dbReference type="InterPro" id="IPR041588">
    <property type="entry name" value="Integrase_H2C2"/>
</dbReference>
<dbReference type="PROSITE" id="PS50994">
    <property type="entry name" value="INTEGRASE"/>
    <property type="match status" value="1"/>
</dbReference>
<dbReference type="SUPFAM" id="SSF56672">
    <property type="entry name" value="DNA/RNA polymerases"/>
    <property type="match status" value="1"/>
</dbReference>
<keyword evidence="6" id="KW-1185">Reference proteome</keyword>
<reference evidence="5 6" key="1">
    <citation type="submission" date="2015-04" db="EMBL/GenBank/DDBJ databases">
        <title>Lasius niger genome sequencing.</title>
        <authorList>
            <person name="Konorov E.A."/>
            <person name="Nikitin M.A."/>
            <person name="Kirill M.V."/>
            <person name="Chang P."/>
        </authorList>
    </citation>
    <scope>NUCLEOTIDE SEQUENCE [LARGE SCALE GENOMIC DNA]</scope>
    <source>
        <tissue evidence="5">Whole</tissue>
    </source>
</reference>
<keyword evidence="1" id="KW-0378">Hydrolase</keyword>
<dbReference type="Pfam" id="PF03564">
    <property type="entry name" value="DUF1759"/>
    <property type="match status" value="1"/>
</dbReference>
<dbReference type="InterPro" id="IPR043128">
    <property type="entry name" value="Rev_trsase/Diguanyl_cyclase"/>
</dbReference>
<dbReference type="InterPro" id="IPR036397">
    <property type="entry name" value="RNaseH_sf"/>
</dbReference>
<evidence type="ECO:0000259" key="4">
    <source>
        <dbReference type="PROSITE" id="PS50994"/>
    </source>
</evidence>
<feature type="region of interest" description="Disordered" evidence="2">
    <location>
        <begin position="298"/>
        <end position="328"/>
    </location>
</feature>
<comment type="caution">
    <text evidence="5">The sequence shown here is derived from an EMBL/GenBank/DDBJ whole genome shotgun (WGS) entry which is preliminary data.</text>
</comment>